<evidence type="ECO:0000256" key="12">
    <source>
        <dbReference type="PROSITE-ProRule" id="PRU00042"/>
    </source>
</evidence>
<feature type="domain" description="KRAB" evidence="15">
    <location>
        <begin position="61"/>
        <end position="133"/>
    </location>
</feature>
<dbReference type="Proteomes" id="UP001474421">
    <property type="component" value="Unassembled WGS sequence"/>
</dbReference>
<proteinExistence type="inferred from homology"/>
<dbReference type="GO" id="GO:0005634">
    <property type="term" value="C:nucleus"/>
    <property type="evidence" value="ECO:0007669"/>
    <property type="project" value="UniProtKB-SubCell"/>
</dbReference>
<dbReference type="InterPro" id="IPR036051">
    <property type="entry name" value="KRAB_dom_sf"/>
</dbReference>
<evidence type="ECO:0000256" key="4">
    <source>
        <dbReference type="ARBA" id="ARBA00022723"/>
    </source>
</evidence>
<evidence type="ECO:0000256" key="9">
    <source>
        <dbReference type="ARBA" id="ARBA00023125"/>
    </source>
</evidence>
<feature type="domain" description="C2H2-type" evidence="14">
    <location>
        <begin position="279"/>
        <end position="306"/>
    </location>
</feature>
<dbReference type="FunFam" id="3.30.160.60:FF:000100">
    <property type="entry name" value="Zinc finger 45-like"/>
    <property type="match status" value="2"/>
</dbReference>
<dbReference type="InterPro" id="IPR050331">
    <property type="entry name" value="Zinc_finger"/>
</dbReference>
<organism evidence="17 18">
    <name type="scientific">Crotalus adamanteus</name>
    <name type="common">Eastern diamondback rattlesnake</name>
    <dbReference type="NCBI Taxonomy" id="8729"/>
    <lineage>
        <taxon>Eukaryota</taxon>
        <taxon>Metazoa</taxon>
        <taxon>Chordata</taxon>
        <taxon>Craniata</taxon>
        <taxon>Vertebrata</taxon>
        <taxon>Euteleostomi</taxon>
        <taxon>Lepidosauria</taxon>
        <taxon>Squamata</taxon>
        <taxon>Bifurcata</taxon>
        <taxon>Unidentata</taxon>
        <taxon>Episquamata</taxon>
        <taxon>Toxicofera</taxon>
        <taxon>Serpentes</taxon>
        <taxon>Colubroidea</taxon>
        <taxon>Viperidae</taxon>
        <taxon>Crotalinae</taxon>
        <taxon>Crotalus</taxon>
    </lineage>
</organism>
<feature type="domain" description="C2H2-type" evidence="14">
    <location>
        <begin position="391"/>
        <end position="418"/>
    </location>
</feature>
<gene>
    <name evidence="17" type="ORF">NXF25_019302</name>
</gene>
<dbReference type="InterPro" id="IPR003655">
    <property type="entry name" value="aKRAB"/>
</dbReference>
<dbReference type="FunFam" id="3.30.160.60:FF:000508">
    <property type="entry name" value="Myeloid zinc finger 1"/>
    <property type="match status" value="1"/>
</dbReference>
<evidence type="ECO:0000256" key="6">
    <source>
        <dbReference type="ARBA" id="ARBA00022771"/>
    </source>
</evidence>
<dbReference type="CDD" id="cd07765">
    <property type="entry name" value="KRAB_A-box"/>
    <property type="match status" value="1"/>
</dbReference>
<feature type="domain" description="C2H2-type" evidence="14">
    <location>
        <begin position="363"/>
        <end position="390"/>
    </location>
</feature>
<keyword evidence="5" id="KW-0677">Repeat</keyword>
<name>A0AAW1B1J6_CROAD</name>
<sequence length="564" mass="63805">MRQSPPPAPPFPLPSSGRSRGTPPPHRPPLRSLGRLCSRRAARPPPSPPAMEAPRPRPAQVTFEDVAIYFSREEWEELSEGQRELYQAVMMENYEAVLSLGLLRVTPQIINQIKRKEAVVTGELWQPCKWTHPQGDGLAMVDEGEGRAETGSPAMPTGKRKKGRPRTANPVPKPENKGPPRVTLKMNPPKCPECGKTFLSNVAMTIHIRTHTGERPFKCHLCPKAFPSRGDLKRHIKTHLRRKPSPPLVARSGSSKKSLAAKMQLQGHLRCLPDPKKPYSCAECGKSFHKKASLRKHQGTHSTERPFACLECGRSFRLKQILVAHMASHIKERPFPCEQCGKCFAQERNVRSHQRVHTGEKPFLCMACGKRFGYKQHLVKHLRFHTGERPYRCAECEKTFRDKATLNIHYRMHTGERPYRCPFCSKTCRQKQHLNSHLKVHRGETLPLGDATGLTLQKVRAKEKPYECPQCQKRFRNKKIMLVHQKTHKDDVPQSAPLQSKRDPLVAERKAPRAGHGAGRKRKDAGLPSGVASAQPPVAPIACADCGRRFTQRKYLTLHQRSHR</sequence>
<dbReference type="GO" id="GO:0008270">
    <property type="term" value="F:zinc ion binding"/>
    <property type="evidence" value="ECO:0007669"/>
    <property type="project" value="UniProtKB-KW"/>
</dbReference>
<dbReference type="FunFam" id="3.30.160.60:FF:000060">
    <property type="entry name" value="zinc finger protein 436"/>
    <property type="match status" value="1"/>
</dbReference>
<feature type="domain" description="C2H2-type" evidence="14">
    <location>
        <begin position="217"/>
        <end position="244"/>
    </location>
</feature>
<dbReference type="FunFam" id="3.30.160.60:FF:000151">
    <property type="entry name" value="Zinc finger and SCAN domain-containing 21"/>
    <property type="match status" value="1"/>
</dbReference>
<evidence type="ECO:0000256" key="3">
    <source>
        <dbReference type="ARBA" id="ARBA00006991"/>
    </source>
</evidence>
<dbReference type="PANTHER" id="PTHR16515:SF49">
    <property type="entry name" value="GASTRULA ZINC FINGER PROTEIN XLCGF49.1-LIKE-RELATED"/>
    <property type="match status" value="1"/>
</dbReference>
<evidence type="ECO:0000256" key="1">
    <source>
        <dbReference type="ARBA" id="ARBA00003767"/>
    </source>
</evidence>
<dbReference type="PROSITE" id="PS50805">
    <property type="entry name" value="KRAB"/>
    <property type="match status" value="1"/>
</dbReference>
<dbReference type="FunFam" id="3.30.160.60:FF:000446">
    <property type="entry name" value="Zinc finger protein"/>
    <property type="match status" value="1"/>
</dbReference>
<dbReference type="PROSITE" id="PS00028">
    <property type="entry name" value="ZINC_FINGER_C2H2_1"/>
    <property type="match status" value="10"/>
</dbReference>
<dbReference type="Pfam" id="PF01352">
    <property type="entry name" value="KRAB"/>
    <property type="match status" value="1"/>
</dbReference>
<evidence type="ECO:0000256" key="11">
    <source>
        <dbReference type="ARBA" id="ARBA00023242"/>
    </source>
</evidence>
<evidence type="ECO:0000259" key="16">
    <source>
        <dbReference type="PROSITE" id="PS50806"/>
    </source>
</evidence>
<dbReference type="SUPFAM" id="SSF109640">
    <property type="entry name" value="KRAB domain (Kruppel-associated box)"/>
    <property type="match status" value="1"/>
</dbReference>
<feature type="domain" description="C2H2-type" evidence="14">
    <location>
        <begin position="419"/>
        <end position="446"/>
    </location>
</feature>
<feature type="region of interest" description="Disordered" evidence="13">
    <location>
        <begin position="487"/>
        <end position="537"/>
    </location>
</feature>
<evidence type="ECO:0000313" key="18">
    <source>
        <dbReference type="Proteomes" id="UP001474421"/>
    </source>
</evidence>
<dbReference type="GO" id="GO:0003677">
    <property type="term" value="F:DNA binding"/>
    <property type="evidence" value="ECO:0007669"/>
    <property type="project" value="UniProtKB-KW"/>
</dbReference>
<accession>A0AAW1B1J6</accession>
<feature type="domain" description="KRAB-related" evidence="16">
    <location>
        <begin position="58"/>
        <end position="122"/>
    </location>
</feature>
<feature type="domain" description="C2H2-type" evidence="14">
    <location>
        <begin position="541"/>
        <end position="564"/>
    </location>
</feature>
<comment type="caution">
    <text evidence="17">The sequence shown here is derived from an EMBL/GenBank/DDBJ whole genome shotgun (WGS) entry which is preliminary data.</text>
</comment>
<evidence type="ECO:0000259" key="15">
    <source>
        <dbReference type="PROSITE" id="PS50805"/>
    </source>
</evidence>
<comment type="function">
    <text evidence="1">May be involved in transcriptional regulation.</text>
</comment>
<dbReference type="Gene3D" id="6.10.140.140">
    <property type="match status" value="1"/>
</dbReference>
<keyword evidence="11" id="KW-0539">Nucleus</keyword>
<dbReference type="AlphaFoldDB" id="A0AAW1B1J6"/>
<keyword evidence="10" id="KW-0804">Transcription</keyword>
<keyword evidence="7" id="KW-0862">Zinc</keyword>
<dbReference type="SUPFAM" id="SSF57667">
    <property type="entry name" value="beta-beta-alpha zinc fingers"/>
    <property type="match status" value="5"/>
</dbReference>
<feature type="domain" description="C2H2-type" evidence="14">
    <location>
        <begin position="307"/>
        <end position="334"/>
    </location>
</feature>
<dbReference type="FunFam" id="3.30.160.60:FF:002343">
    <property type="entry name" value="Zinc finger protein 33A"/>
    <property type="match status" value="1"/>
</dbReference>
<evidence type="ECO:0000256" key="10">
    <source>
        <dbReference type="ARBA" id="ARBA00023163"/>
    </source>
</evidence>
<dbReference type="FunFam" id="3.30.160.60:FF:000218">
    <property type="entry name" value="Zinc finger protein 10"/>
    <property type="match status" value="1"/>
</dbReference>
<keyword evidence="8" id="KW-0805">Transcription regulation</keyword>
<feature type="compositionally biased region" description="Pro residues" evidence="13">
    <location>
        <begin position="1"/>
        <end position="13"/>
    </location>
</feature>
<evidence type="ECO:0000259" key="14">
    <source>
        <dbReference type="PROSITE" id="PS50157"/>
    </source>
</evidence>
<dbReference type="InterPro" id="IPR001909">
    <property type="entry name" value="KRAB"/>
</dbReference>
<dbReference type="PROSITE" id="PS50806">
    <property type="entry name" value="KRAB_RELATED"/>
    <property type="match status" value="1"/>
</dbReference>
<dbReference type="SMART" id="SM00355">
    <property type="entry name" value="ZnF_C2H2"/>
    <property type="match status" value="10"/>
</dbReference>
<keyword evidence="6 12" id="KW-0863">Zinc-finger</keyword>
<dbReference type="SMART" id="SM00349">
    <property type="entry name" value="KRAB"/>
    <property type="match status" value="1"/>
</dbReference>
<feature type="domain" description="C2H2-type" evidence="14">
    <location>
        <begin position="335"/>
        <end position="362"/>
    </location>
</feature>
<dbReference type="FunFam" id="3.30.160.60:FF:000383">
    <property type="entry name" value="Uncharacterized protein"/>
    <property type="match status" value="1"/>
</dbReference>
<dbReference type="PANTHER" id="PTHR16515">
    <property type="entry name" value="PR DOMAIN ZINC FINGER PROTEIN"/>
    <property type="match status" value="1"/>
</dbReference>
<keyword evidence="9" id="KW-0238">DNA-binding</keyword>
<comment type="similarity">
    <text evidence="3">Belongs to the krueppel C2H2-type zinc-finger protein family.</text>
</comment>
<feature type="compositionally biased region" description="Basic and acidic residues" evidence="13">
    <location>
        <begin position="500"/>
        <end position="511"/>
    </location>
</feature>
<evidence type="ECO:0000313" key="17">
    <source>
        <dbReference type="EMBL" id="KAK9395941.1"/>
    </source>
</evidence>
<comment type="subcellular location">
    <subcellularLocation>
        <location evidence="2">Nucleus</location>
    </subcellularLocation>
</comment>
<dbReference type="PROSITE" id="PS50157">
    <property type="entry name" value="ZINC_FINGER_C2H2_2"/>
    <property type="match status" value="10"/>
</dbReference>
<dbReference type="Pfam" id="PF13894">
    <property type="entry name" value="zf-C2H2_4"/>
    <property type="match status" value="1"/>
</dbReference>
<keyword evidence="4" id="KW-0479">Metal-binding</keyword>
<evidence type="ECO:0000256" key="2">
    <source>
        <dbReference type="ARBA" id="ARBA00004123"/>
    </source>
</evidence>
<dbReference type="InterPro" id="IPR036236">
    <property type="entry name" value="Znf_C2H2_sf"/>
</dbReference>
<evidence type="ECO:0000256" key="5">
    <source>
        <dbReference type="ARBA" id="ARBA00022737"/>
    </source>
</evidence>
<dbReference type="GO" id="GO:0042802">
    <property type="term" value="F:identical protein binding"/>
    <property type="evidence" value="ECO:0007669"/>
    <property type="project" value="UniProtKB-ARBA"/>
</dbReference>
<dbReference type="Pfam" id="PF00096">
    <property type="entry name" value="zf-C2H2"/>
    <property type="match status" value="7"/>
</dbReference>
<evidence type="ECO:0000256" key="7">
    <source>
        <dbReference type="ARBA" id="ARBA00022833"/>
    </source>
</evidence>
<evidence type="ECO:0000256" key="8">
    <source>
        <dbReference type="ARBA" id="ARBA00023015"/>
    </source>
</evidence>
<feature type="domain" description="C2H2-type" evidence="14">
    <location>
        <begin position="466"/>
        <end position="493"/>
    </location>
</feature>
<dbReference type="Gene3D" id="3.30.160.60">
    <property type="entry name" value="Classic Zinc Finger"/>
    <property type="match status" value="10"/>
</dbReference>
<keyword evidence="18" id="KW-1185">Reference proteome</keyword>
<evidence type="ECO:0000256" key="13">
    <source>
        <dbReference type="SAM" id="MobiDB-lite"/>
    </source>
</evidence>
<feature type="region of interest" description="Disordered" evidence="13">
    <location>
        <begin position="1"/>
        <end position="59"/>
    </location>
</feature>
<protein>
    <submittedName>
        <fullName evidence="17">Zinc finger protein</fullName>
    </submittedName>
</protein>
<reference evidence="17 18" key="1">
    <citation type="journal article" date="2024" name="Proc. Natl. Acad. Sci. U.S.A.">
        <title>The genetic regulatory architecture and epigenomic basis for age-related changes in rattlesnake venom.</title>
        <authorList>
            <person name="Hogan M.P."/>
            <person name="Holding M.L."/>
            <person name="Nystrom G.S."/>
            <person name="Colston T.J."/>
            <person name="Bartlett D.A."/>
            <person name="Mason A.J."/>
            <person name="Ellsworth S.A."/>
            <person name="Rautsaw R.M."/>
            <person name="Lawrence K.C."/>
            <person name="Strickland J.L."/>
            <person name="He B."/>
            <person name="Fraser P."/>
            <person name="Margres M.J."/>
            <person name="Gilbert D.M."/>
            <person name="Gibbs H.L."/>
            <person name="Parkinson C.L."/>
            <person name="Rokyta D.R."/>
        </authorList>
    </citation>
    <scope>NUCLEOTIDE SEQUENCE [LARGE SCALE GENOMIC DNA]</scope>
    <source>
        <strain evidence="17">DRR0105</strain>
    </source>
</reference>
<feature type="domain" description="C2H2-type" evidence="14">
    <location>
        <begin position="189"/>
        <end position="216"/>
    </location>
</feature>
<dbReference type="InterPro" id="IPR013087">
    <property type="entry name" value="Znf_C2H2_type"/>
</dbReference>
<dbReference type="EMBL" id="JAOTOJ010000008">
    <property type="protein sequence ID" value="KAK9395941.1"/>
    <property type="molecule type" value="Genomic_DNA"/>
</dbReference>
<dbReference type="GO" id="GO:0006355">
    <property type="term" value="P:regulation of DNA-templated transcription"/>
    <property type="evidence" value="ECO:0007669"/>
    <property type="project" value="InterPro"/>
</dbReference>
<dbReference type="FunFam" id="3.30.160.60:FF:000264">
    <property type="entry name" value="Zinc finger protein 236"/>
    <property type="match status" value="1"/>
</dbReference>
<feature type="region of interest" description="Disordered" evidence="13">
    <location>
        <begin position="144"/>
        <end position="187"/>
    </location>
</feature>